<gene>
    <name evidence="3" type="ORF">FPE_LOCUS7357</name>
</gene>
<dbReference type="Proteomes" id="UP000834106">
    <property type="component" value="Chromosome 4"/>
</dbReference>
<reference evidence="3" key="1">
    <citation type="submission" date="2023-05" db="EMBL/GenBank/DDBJ databases">
        <authorList>
            <person name="Huff M."/>
        </authorList>
    </citation>
    <scope>NUCLEOTIDE SEQUENCE</scope>
</reference>
<accession>A0AAD2DMD2</accession>
<dbReference type="SUPFAM" id="SSF47954">
    <property type="entry name" value="Cyclin-like"/>
    <property type="match status" value="2"/>
</dbReference>
<evidence type="ECO:0000256" key="2">
    <source>
        <dbReference type="ARBA" id="ARBA00023163"/>
    </source>
</evidence>
<protein>
    <submittedName>
        <fullName evidence="3">Uncharacterized protein</fullName>
    </submittedName>
</protein>
<dbReference type="CDD" id="cd00043">
    <property type="entry name" value="CYCLIN_SF"/>
    <property type="match status" value="1"/>
</dbReference>
<dbReference type="GO" id="GO:0070897">
    <property type="term" value="P:transcription preinitiation complex assembly"/>
    <property type="evidence" value="ECO:0007669"/>
    <property type="project" value="InterPro"/>
</dbReference>
<dbReference type="SUPFAM" id="SSF57783">
    <property type="entry name" value="Zinc beta-ribbon"/>
    <property type="match status" value="1"/>
</dbReference>
<dbReference type="InterPro" id="IPR000812">
    <property type="entry name" value="TFIIB"/>
</dbReference>
<keyword evidence="4" id="KW-1185">Reference proteome</keyword>
<dbReference type="Gene3D" id="1.10.472.10">
    <property type="entry name" value="Cyclin-like"/>
    <property type="match status" value="2"/>
</dbReference>
<proteinExistence type="predicted"/>
<dbReference type="EMBL" id="OU503039">
    <property type="protein sequence ID" value="CAI9759927.1"/>
    <property type="molecule type" value="Genomic_DNA"/>
</dbReference>
<sequence>MDASRPCKSCRQRTLVPDDVTGNMVCTSCGVVQDFDNFQAHIGGITGPAGTYVRVGTAGTGSTYNYKENKIYEAQKLIGDFMFKLGLSRSKSDEVKVMVETVTEGEYGQGNWFPVLIGACAYVVMRKDKKILPIEEVVDLVGCDVYELGRMINRVLDFLDLKLPEFDIVNSLEHVIRKYPMFNRISEDVVQRMLKQGMFLMQCLIKWFLTTGRRPMAVVAAVLVFVGELNQLDVKIEVVAKELHVSVVTCRRRYKELLERLVKVAQALPWGEDVTVKNILKNAPNVIQYMEMKSMSQFGQKGKSFEHVGFDLTEVVGGCVSKETEYGVDSHTTENCTVLYFEANLQSPMRIKYPDKFQISTECLAMIYSKFLDEVPLLKATSERSKDNKRKRAGSFDLHACTDWWKGKSDLSKKLLLKQVFEKDVGLDASPPSFDRGCLASARRREKIKASKLRIQKIMHPLVADAGDGSDICVSKCIKSGKKQRKMQVDIDWEDLIIETLLLHNVKEDEIEKGHYNVLMDLHVFDYGNV</sequence>
<dbReference type="AlphaFoldDB" id="A0AAD2DMD2"/>
<dbReference type="PANTHER" id="PTHR48428:SF1">
    <property type="entry name" value="PLANT-SPECIFIC TFIIB-RELATED PROTEIN PTF2"/>
    <property type="match status" value="1"/>
</dbReference>
<dbReference type="PRINTS" id="PR00685">
    <property type="entry name" value="TIFACTORIIB"/>
</dbReference>
<evidence type="ECO:0000256" key="1">
    <source>
        <dbReference type="ARBA" id="ARBA00023015"/>
    </source>
</evidence>
<evidence type="ECO:0000313" key="4">
    <source>
        <dbReference type="Proteomes" id="UP000834106"/>
    </source>
</evidence>
<dbReference type="InterPro" id="IPR036915">
    <property type="entry name" value="Cyclin-like_sf"/>
</dbReference>
<dbReference type="PANTHER" id="PTHR48428">
    <property type="entry name" value="PLANT-SPECIFIC TFIIB-RELATED PROTEIN PTF2"/>
    <property type="match status" value="1"/>
</dbReference>
<name>A0AAD2DMD2_9LAMI</name>
<keyword evidence="2" id="KW-0804">Transcription</keyword>
<keyword evidence="1" id="KW-0805">Transcription regulation</keyword>
<dbReference type="InterPro" id="IPR053340">
    <property type="entry name" value="PTF2"/>
</dbReference>
<evidence type="ECO:0000313" key="3">
    <source>
        <dbReference type="EMBL" id="CAI9759927.1"/>
    </source>
</evidence>
<organism evidence="3 4">
    <name type="scientific">Fraxinus pennsylvanica</name>
    <dbReference type="NCBI Taxonomy" id="56036"/>
    <lineage>
        <taxon>Eukaryota</taxon>
        <taxon>Viridiplantae</taxon>
        <taxon>Streptophyta</taxon>
        <taxon>Embryophyta</taxon>
        <taxon>Tracheophyta</taxon>
        <taxon>Spermatophyta</taxon>
        <taxon>Magnoliopsida</taxon>
        <taxon>eudicotyledons</taxon>
        <taxon>Gunneridae</taxon>
        <taxon>Pentapetalae</taxon>
        <taxon>asterids</taxon>
        <taxon>lamiids</taxon>
        <taxon>Lamiales</taxon>
        <taxon>Oleaceae</taxon>
        <taxon>Oleeae</taxon>
        <taxon>Fraxinus</taxon>
    </lineage>
</organism>
<dbReference type="Gene3D" id="2.20.25.10">
    <property type="match status" value="1"/>
</dbReference>